<feature type="compositionally biased region" description="Low complexity" evidence="1">
    <location>
        <begin position="422"/>
        <end position="447"/>
    </location>
</feature>
<feature type="region of interest" description="Disordered" evidence="1">
    <location>
        <begin position="407"/>
        <end position="583"/>
    </location>
</feature>
<feature type="compositionally biased region" description="Polar residues" evidence="1">
    <location>
        <begin position="340"/>
        <end position="353"/>
    </location>
</feature>
<dbReference type="AlphaFoldDB" id="A0A2J7ZXI8"/>
<feature type="compositionally biased region" description="Low complexity" evidence="1">
    <location>
        <begin position="494"/>
        <end position="516"/>
    </location>
</feature>
<feature type="compositionally biased region" description="Polar residues" evidence="1">
    <location>
        <begin position="544"/>
        <end position="555"/>
    </location>
</feature>
<proteinExistence type="predicted"/>
<reference evidence="2 3" key="1">
    <citation type="journal article" date="2017" name="Mol. Biol. Evol.">
        <title>The 4-celled Tetrabaena socialis nuclear genome reveals the essential components for genetic control of cell number at the origin of multicellularity in the volvocine lineage.</title>
        <authorList>
            <person name="Featherston J."/>
            <person name="Arakaki Y."/>
            <person name="Hanschen E.R."/>
            <person name="Ferris P.J."/>
            <person name="Michod R.E."/>
            <person name="Olson B.J.S.C."/>
            <person name="Nozaki H."/>
            <person name="Durand P.M."/>
        </authorList>
    </citation>
    <scope>NUCLEOTIDE SEQUENCE [LARGE SCALE GENOMIC DNA]</scope>
    <source>
        <strain evidence="2 3">NIES-571</strain>
    </source>
</reference>
<feature type="region of interest" description="Disordered" evidence="1">
    <location>
        <begin position="678"/>
        <end position="719"/>
    </location>
</feature>
<evidence type="ECO:0000313" key="2">
    <source>
        <dbReference type="EMBL" id="PNH04983.1"/>
    </source>
</evidence>
<dbReference type="EMBL" id="PGGS01000344">
    <property type="protein sequence ID" value="PNH04983.1"/>
    <property type="molecule type" value="Genomic_DNA"/>
</dbReference>
<sequence>MPLAAHVRRQRIRDKYGLQAAGSCTEVVAGCCYPCTLYDTHIFLRERQYKDIISGASRGPLVEGLEANRRGAVATPSQGGAKGKQSGAATRVDGDAYTEVSLSPVRARKPALTADNAAGAQRASLSFSAAAVPTTEASDTVVDDSTGCTPGRMVTLFGRERMPSMRQAQHPSQSASTEESRGTAASSSIPPPEVTDSPRLAAATASASFAASSASCNGTADNTADSASFPIPAALPLPSMVRDPPVFSVPAALKPPDSADSEVVAAWMQGPKLSHLSMSLQQPVPASTPKLAATVTDSGASLFSITLDANSPRRSAGAARAAVTSAASTCGSTAAPTTGLLHSSSRDGNGTMTSSKLSAIINRELLNGSGASAGHSSAGALGNSLQPSESFRHSTVATMATIAEADIDVNPRPSAHSKASTAANPAAVKPHPAAAASSAMRPPVAAPRNAQRNSRQSGKGGAGSWLGALGGVSTSVARPGNSSNQHAGARSLRASEVTAAAPPAAASASRPYDAEAVSTRRRPDGGHGVDDGASGDALGASGDNFSSFAPSNRGTATPPPAPHPPAYPGNMTFPASPYGDGDTMNLASVRPSFADGPDMQAFKQMLRLAGEAADAAPAMATPPAVQLASSQPVHANQPSGLARLAAPAASSGRYGRPAAANAQDYLSLDIAGAAAYASGADDHRGDGASSASVSSGAMDGPVSSGEAHSGPAAQAESVGQSNLTELEGDGAVSVSRGSAQGGGDSLSKHSASGLSIGDTNAAYSSMGDSRVSASQHHRAHYINWMAQSVISDADAASSRVVRQGSGRPVPSPAARGAKWRAAPAASCNSVNQGAMLPSALELDDGCSSACADSAGVSGRWE</sequence>
<feature type="compositionally biased region" description="Pro residues" evidence="1">
    <location>
        <begin position="557"/>
        <end position="567"/>
    </location>
</feature>
<accession>A0A2J7ZXI8</accession>
<feature type="compositionally biased region" description="Low complexity" evidence="1">
    <location>
        <begin position="326"/>
        <end position="338"/>
    </location>
</feature>
<feature type="compositionally biased region" description="Gly residues" evidence="1">
    <location>
        <begin position="458"/>
        <end position="470"/>
    </location>
</feature>
<feature type="compositionally biased region" description="Low complexity" evidence="1">
    <location>
        <begin position="531"/>
        <end position="543"/>
    </location>
</feature>
<feature type="region of interest" description="Disordered" evidence="1">
    <location>
        <begin position="326"/>
        <end position="353"/>
    </location>
</feature>
<protein>
    <submittedName>
        <fullName evidence="2">Uncharacterized protein</fullName>
    </submittedName>
</protein>
<feature type="compositionally biased region" description="Polar residues" evidence="1">
    <location>
        <begin position="166"/>
        <end position="188"/>
    </location>
</feature>
<evidence type="ECO:0000313" key="3">
    <source>
        <dbReference type="Proteomes" id="UP000236333"/>
    </source>
</evidence>
<dbReference type="OrthoDB" id="547445at2759"/>
<gene>
    <name evidence="2" type="ORF">TSOC_008786</name>
</gene>
<dbReference type="Proteomes" id="UP000236333">
    <property type="component" value="Unassembled WGS sequence"/>
</dbReference>
<feature type="compositionally biased region" description="Low complexity" evidence="1">
    <location>
        <begin position="687"/>
        <end position="697"/>
    </location>
</feature>
<keyword evidence="3" id="KW-1185">Reference proteome</keyword>
<name>A0A2J7ZXI8_9CHLO</name>
<feature type="region of interest" description="Disordered" evidence="1">
    <location>
        <begin position="731"/>
        <end position="752"/>
    </location>
</feature>
<evidence type="ECO:0000256" key="1">
    <source>
        <dbReference type="SAM" id="MobiDB-lite"/>
    </source>
</evidence>
<feature type="region of interest" description="Disordered" evidence="1">
    <location>
        <begin position="130"/>
        <end position="201"/>
    </location>
</feature>
<feature type="compositionally biased region" description="Polar residues" evidence="1">
    <location>
        <begin position="472"/>
        <end position="486"/>
    </location>
</feature>
<comment type="caution">
    <text evidence="2">The sequence shown here is derived from an EMBL/GenBank/DDBJ whole genome shotgun (WGS) entry which is preliminary data.</text>
</comment>
<feature type="compositionally biased region" description="Basic and acidic residues" evidence="1">
    <location>
        <begin position="521"/>
        <end position="530"/>
    </location>
</feature>
<organism evidence="2 3">
    <name type="scientific">Tetrabaena socialis</name>
    <dbReference type="NCBI Taxonomy" id="47790"/>
    <lineage>
        <taxon>Eukaryota</taxon>
        <taxon>Viridiplantae</taxon>
        <taxon>Chlorophyta</taxon>
        <taxon>core chlorophytes</taxon>
        <taxon>Chlorophyceae</taxon>
        <taxon>CS clade</taxon>
        <taxon>Chlamydomonadales</taxon>
        <taxon>Tetrabaenaceae</taxon>
        <taxon>Tetrabaena</taxon>
    </lineage>
</organism>